<dbReference type="InterPro" id="IPR010982">
    <property type="entry name" value="Lambda_DNA-bd_dom_sf"/>
</dbReference>
<dbReference type="Proteomes" id="UP000669179">
    <property type="component" value="Unassembled WGS sequence"/>
</dbReference>
<feature type="region of interest" description="Disordered" evidence="1">
    <location>
        <begin position="1"/>
        <end position="40"/>
    </location>
</feature>
<evidence type="ECO:0000313" key="4">
    <source>
        <dbReference type="Proteomes" id="UP000669179"/>
    </source>
</evidence>
<keyword evidence="4" id="KW-1185">Reference proteome</keyword>
<dbReference type="InterPro" id="IPR043917">
    <property type="entry name" value="DUF5753"/>
</dbReference>
<sequence length="318" mass="34573">MSRFLGGRGVHALQPDDDSRAAGSGEVDGRRPDPARGGPTVLRIMLGGQLRRLREGRGISRDTAGHAIRGSGSKISRLELGRVSFKERDVADLLTLYGVSDAGERAGLLELARQAKAPGWWHQYGDVLPQGFDAYIGLEEAASAVRIHETRVVPGLLQTPEYARAVTELSHPTASASEVERRVSVLMRRQESLRGPQPPQLWVVVDEAALRRRVGDVDIMRAQLASLAEAVRSPRVGVQIVRPRRSAISAVTGPFSLLRFAEPSLPDIVYLELQTSALYLDKQADLSVYKRALDRLAVNADPPTATEATLAEIVDDLG</sequence>
<dbReference type="SMART" id="SM00530">
    <property type="entry name" value="HTH_XRE"/>
    <property type="match status" value="1"/>
</dbReference>
<evidence type="ECO:0000313" key="3">
    <source>
        <dbReference type="EMBL" id="MBO2448196.1"/>
    </source>
</evidence>
<dbReference type="Pfam" id="PF13560">
    <property type="entry name" value="HTH_31"/>
    <property type="match status" value="1"/>
</dbReference>
<comment type="caution">
    <text evidence="3">The sequence shown here is derived from an EMBL/GenBank/DDBJ whole genome shotgun (WGS) entry which is preliminary data.</text>
</comment>
<dbReference type="SUPFAM" id="SSF47413">
    <property type="entry name" value="lambda repressor-like DNA-binding domains"/>
    <property type="match status" value="1"/>
</dbReference>
<evidence type="ECO:0000259" key="2">
    <source>
        <dbReference type="PROSITE" id="PS50943"/>
    </source>
</evidence>
<organism evidence="3 4">
    <name type="scientific">Actinomadura barringtoniae</name>
    <dbReference type="NCBI Taxonomy" id="1427535"/>
    <lineage>
        <taxon>Bacteria</taxon>
        <taxon>Bacillati</taxon>
        <taxon>Actinomycetota</taxon>
        <taxon>Actinomycetes</taxon>
        <taxon>Streptosporangiales</taxon>
        <taxon>Thermomonosporaceae</taxon>
        <taxon>Actinomadura</taxon>
    </lineage>
</organism>
<dbReference type="EMBL" id="JAGEOJ010000005">
    <property type="protein sequence ID" value="MBO2448196.1"/>
    <property type="molecule type" value="Genomic_DNA"/>
</dbReference>
<dbReference type="GO" id="GO:0003677">
    <property type="term" value="F:DNA binding"/>
    <property type="evidence" value="ECO:0007669"/>
    <property type="project" value="InterPro"/>
</dbReference>
<feature type="domain" description="HTH cro/C1-type" evidence="2">
    <location>
        <begin position="50"/>
        <end position="105"/>
    </location>
</feature>
<proteinExistence type="predicted"/>
<name>A0A939P909_9ACTN</name>
<reference evidence="3" key="1">
    <citation type="submission" date="2021-03" db="EMBL/GenBank/DDBJ databases">
        <authorList>
            <person name="Kanchanasin P."/>
            <person name="Saeng-In P."/>
            <person name="Phongsopitanun W."/>
            <person name="Yuki M."/>
            <person name="Kudo T."/>
            <person name="Ohkuma M."/>
            <person name="Tanasupawat S."/>
        </authorList>
    </citation>
    <scope>NUCLEOTIDE SEQUENCE</scope>
    <source>
        <strain evidence="3">GKU 128</strain>
    </source>
</reference>
<protein>
    <submittedName>
        <fullName evidence="3">Helix-turn-helix domain-containing protein</fullName>
    </submittedName>
</protein>
<dbReference type="Pfam" id="PF19054">
    <property type="entry name" value="DUF5753"/>
    <property type="match status" value="1"/>
</dbReference>
<dbReference type="PROSITE" id="PS50943">
    <property type="entry name" value="HTH_CROC1"/>
    <property type="match status" value="1"/>
</dbReference>
<dbReference type="InterPro" id="IPR001387">
    <property type="entry name" value="Cro/C1-type_HTH"/>
</dbReference>
<accession>A0A939P909</accession>
<dbReference type="Gene3D" id="1.10.260.40">
    <property type="entry name" value="lambda repressor-like DNA-binding domains"/>
    <property type="match status" value="1"/>
</dbReference>
<dbReference type="AlphaFoldDB" id="A0A939P909"/>
<evidence type="ECO:0000256" key="1">
    <source>
        <dbReference type="SAM" id="MobiDB-lite"/>
    </source>
</evidence>
<gene>
    <name evidence="3" type="ORF">J4573_13920</name>
</gene>
<dbReference type="CDD" id="cd00093">
    <property type="entry name" value="HTH_XRE"/>
    <property type="match status" value="1"/>
</dbReference>